<dbReference type="Pfam" id="PF07730">
    <property type="entry name" value="HisKA_3"/>
    <property type="match status" value="1"/>
</dbReference>
<dbReference type="SMART" id="SM00387">
    <property type="entry name" value="HATPase_c"/>
    <property type="match status" value="1"/>
</dbReference>
<dbReference type="PROSITE" id="PS50109">
    <property type="entry name" value="HIS_KIN"/>
    <property type="match status" value="1"/>
</dbReference>
<evidence type="ECO:0000256" key="2">
    <source>
        <dbReference type="ARBA" id="ARBA00022777"/>
    </source>
</evidence>
<feature type="repeat" description="TPR" evidence="4">
    <location>
        <begin position="154"/>
        <end position="187"/>
    </location>
</feature>
<dbReference type="InterPro" id="IPR050482">
    <property type="entry name" value="Sensor_HK_TwoCompSys"/>
</dbReference>
<keyword evidence="1" id="KW-0808">Transferase</keyword>
<keyword evidence="10" id="KW-1185">Reference proteome</keyword>
<keyword evidence="6" id="KW-0812">Transmembrane</keyword>
<dbReference type="PANTHER" id="PTHR24421:SF61">
    <property type="entry name" value="OXYGEN SENSOR HISTIDINE KINASE NREB"/>
    <property type="match status" value="1"/>
</dbReference>
<evidence type="ECO:0000256" key="4">
    <source>
        <dbReference type="PROSITE-ProRule" id="PRU00339"/>
    </source>
</evidence>
<feature type="signal peptide" evidence="7">
    <location>
        <begin position="1"/>
        <end position="22"/>
    </location>
</feature>
<proteinExistence type="predicted"/>
<dbReference type="EMBL" id="LWBO01000084">
    <property type="protein sequence ID" value="OQP39236.1"/>
    <property type="molecule type" value="Genomic_DNA"/>
</dbReference>
<evidence type="ECO:0000256" key="5">
    <source>
        <dbReference type="SAM" id="Coils"/>
    </source>
</evidence>
<evidence type="ECO:0000256" key="6">
    <source>
        <dbReference type="SAM" id="Phobius"/>
    </source>
</evidence>
<keyword evidence="5" id="KW-0175">Coiled coil</keyword>
<name>A0ABX3NMV2_9BACT</name>
<dbReference type="PROSITE" id="PS50005">
    <property type="entry name" value="TPR"/>
    <property type="match status" value="1"/>
</dbReference>
<dbReference type="SUPFAM" id="SSF48452">
    <property type="entry name" value="TPR-like"/>
    <property type="match status" value="3"/>
</dbReference>
<accession>A0ABX3NMV2</accession>
<evidence type="ECO:0000313" key="9">
    <source>
        <dbReference type="EMBL" id="OQP39236.1"/>
    </source>
</evidence>
<dbReference type="GO" id="GO:0016301">
    <property type="term" value="F:kinase activity"/>
    <property type="evidence" value="ECO:0007669"/>
    <property type="project" value="UniProtKB-KW"/>
</dbReference>
<feature type="domain" description="Histidine kinase" evidence="8">
    <location>
        <begin position="546"/>
        <end position="737"/>
    </location>
</feature>
<sequence length="737" mass="83904">MKRTVKTLLLLPALLFYHPAFCQKKTPPVDTVTIRRSLNEAALLYKKGNTDSAISKCNEVLRVSEKNNLKLFSATANDQIAEIMVANGKMAAVKKYDSLILPVALQLKDTFLLINSKNRTGLYLLDQGKNGEAAENFQAVLDMGLEKEQSLKTAEVYSNMASVYLSLSKNNQAMNWFLKALRLYEKYDDNAGLGETYSNISSVYYLMSRTDEAIDFQKKSIFYREKQNNLQALIIPHINIGQLYILKDSFALALDHLKRAVVYAEKINNIKLKASAYSGMSTYYIKVKDYARSLEWQNKSIALFEETDNKPMLSRLYVSAGNLANATNDSAGAMAYYEKGLALSNQMGNKENIGNAYEKMSNFYFAHKNFETAYRYFKIYTSYRDSIATASALANIEKVKIEYETEKKDNEILKLASEQRIKELQIEKQKALLDGNLLEAQHKENEIELLSKAKELQELKIKQQDEELEKQQLLARNNEQQLQLAEKEKQLQQKQLRNSTLIRNLILGGVLLLALVGYFLFNRYQLRRKIREQEALLDVRNNIAKDLHDEIGSTLTSIKILSEVSEKNLQKDQARTSAFLQKITEQSAAAQQGISDIVWAVKPENDKLENIVIRMREYVAQTLESKNVHTVINIDEKVLDKALDMNQRRELLLVFREAVNNIAKYANATQVQVKLEKIDTDLQLQVVDDGRGFDMEQQTSSSGLKNMQARADSLKGWLTIFSKPGKGTAIILRIPTT</sequence>
<gene>
    <name evidence="9" type="ORF">A4D02_18100</name>
</gene>
<dbReference type="Gene3D" id="1.20.5.1930">
    <property type="match status" value="1"/>
</dbReference>
<evidence type="ECO:0000256" key="3">
    <source>
        <dbReference type="ARBA" id="ARBA00023012"/>
    </source>
</evidence>
<keyword evidence="6" id="KW-1133">Transmembrane helix</keyword>
<dbReference type="InterPro" id="IPR005467">
    <property type="entry name" value="His_kinase_dom"/>
</dbReference>
<dbReference type="CDD" id="cd16917">
    <property type="entry name" value="HATPase_UhpB-NarQ-NarX-like"/>
    <property type="match status" value="1"/>
</dbReference>
<dbReference type="Proteomes" id="UP000192277">
    <property type="component" value="Unassembled WGS sequence"/>
</dbReference>
<feature type="coiled-coil region" evidence="5">
    <location>
        <begin position="414"/>
        <end position="504"/>
    </location>
</feature>
<evidence type="ECO:0000259" key="8">
    <source>
        <dbReference type="PROSITE" id="PS50109"/>
    </source>
</evidence>
<dbReference type="PANTHER" id="PTHR24421">
    <property type="entry name" value="NITRATE/NITRITE SENSOR PROTEIN NARX-RELATED"/>
    <property type="match status" value="1"/>
</dbReference>
<keyword evidence="7" id="KW-0732">Signal</keyword>
<evidence type="ECO:0000313" key="10">
    <source>
        <dbReference type="Proteomes" id="UP000192277"/>
    </source>
</evidence>
<dbReference type="RefSeq" id="WP_014216988.1">
    <property type="nucleotide sequence ID" value="NZ_LWBO01000084.1"/>
</dbReference>
<dbReference type="Gene3D" id="1.25.40.10">
    <property type="entry name" value="Tetratricopeptide repeat domain"/>
    <property type="match status" value="2"/>
</dbReference>
<dbReference type="Gene3D" id="3.30.565.10">
    <property type="entry name" value="Histidine kinase-like ATPase, C-terminal domain"/>
    <property type="match status" value="1"/>
</dbReference>
<dbReference type="InterPro" id="IPR011712">
    <property type="entry name" value="Sig_transdc_His_kin_sub3_dim/P"/>
</dbReference>
<evidence type="ECO:0000256" key="7">
    <source>
        <dbReference type="SAM" id="SignalP"/>
    </source>
</evidence>
<dbReference type="InterPro" id="IPR036890">
    <property type="entry name" value="HATPase_C_sf"/>
</dbReference>
<reference evidence="9 10" key="1">
    <citation type="submission" date="2016-04" db="EMBL/GenBank/DDBJ databases">
        <authorList>
            <person name="Chen L."/>
            <person name="Zhuang W."/>
            <person name="Wang G."/>
        </authorList>
    </citation>
    <scope>NUCLEOTIDE SEQUENCE [LARGE SCALE GENOMIC DNA]</scope>
    <source>
        <strain evidence="10">GR20</strain>
    </source>
</reference>
<feature type="transmembrane region" description="Helical" evidence="6">
    <location>
        <begin position="501"/>
        <end position="521"/>
    </location>
</feature>
<dbReference type="Pfam" id="PF02518">
    <property type="entry name" value="HATPase_c"/>
    <property type="match status" value="1"/>
</dbReference>
<feature type="chain" id="PRO_5045815033" evidence="7">
    <location>
        <begin position="23"/>
        <end position="737"/>
    </location>
</feature>
<keyword evidence="4" id="KW-0802">TPR repeat</keyword>
<comment type="caution">
    <text evidence="9">The sequence shown here is derived from an EMBL/GenBank/DDBJ whole genome shotgun (WGS) entry which is preliminary data.</text>
</comment>
<protein>
    <submittedName>
        <fullName evidence="9">Histidine kinase</fullName>
    </submittedName>
</protein>
<keyword evidence="6" id="KW-0472">Membrane</keyword>
<dbReference type="InterPro" id="IPR003594">
    <property type="entry name" value="HATPase_dom"/>
</dbReference>
<dbReference type="Pfam" id="PF13424">
    <property type="entry name" value="TPR_12"/>
    <property type="match status" value="1"/>
</dbReference>
<keyword evidence="3" id="KW-0902">Two-component regulatory system</keyword>
<evidence type="ECO:0000256" key="1">
    <source>
        <dbReference type="ARBA" id="ARBA00022679"/>
    </source>
</evidence>
<dbReference type="InterPro" id="IPR011990">
    <property type="entry name" value="TPR-like_helical_dom_sf"/>
</dbReference>
<dbReference type="SMART" id="SM00028">
    <property type="entry name" value="TPR"/>
    <property type="match status" value="6"/>
</dbReference>
<dbReference type="SUPFAM" id="SSF55874">
    <property type="entry name" value="ATPase domain of HSP90 chaperone/DNA topoisomerase II/histidine kinase"/>
    <property type="match status" value="1"/>
</dbReference>
<keyword evidence="2 9" id="KW-0418">Kinase</keyword>
<dbReference type="InterPro" id="IPR019734">
    <property type="entry name" value="TPR_rpt"/>
</dbReference>
<organism evidence="9 10">
    <name type="scientific">Niastella koreensis</name>
    <dbReference type="NCBI Taxonomy" id="354356"/>
    <lineage>
        <taxon>Bacteria</taxon>
        <taxon>Pseudomonadati</taxon>
        <taxon>Bacteroidota</taxon>
        <taxon>Chitinophagia</taxon>
        <taxon>Chitinophagales</taxon>
        <taxon>Chitinophagaceae</taxon>
        <taxon>Niastella</taxon>
    </lineage>
</organism>